<dbReference type="PROSITE" id="PS50977">
    <property type="entry name" value="HTH_TETR_2"/>
    <property type="match status" value="1"/>
</dbReference>
<reference evidence="7 8" key="1">
    <citation type="submission" date="2018-06" db="EMBL/GenBank/DDBJ databases">
        <title>Chryseolinea flavus sp. nov., a member of the phylum Bacteroidetes isolated from soil.</title>
        <authorList>
            <person name="Li Y."/>
            <person name="Wang J."/>
        </authorList>
    </citation>
    <scope>NUCLEOTIDE SEQUENCE [LARGE SCALE GENOMIC DNA]</scope>
    <source>
        <strain evidence="7 8">SDU1-6</strain>
    </source>
</reference>
<evidence type="ECO:0000256" key="5">
    <source>
        <dbReference type="PROSITE-ProRule" id="PRU00335"/>
    </source>
</evidence>
<dbReference type="OrthoDB" id="881297at2"/>
<protein>
    <submittedName>
        <fullName evidence="7">TetR/AcrR family transcriptional regulator</fullName>
    </submittedName>
</protein>
<dbReference type="PRINTS" id="PR00455">
    <property type="entry name" value="HTHTETR"/>
</dbReference>
<evidence type="ECO:0000259" key="6">
    <source>
        <dbReference type="PROSITE" id="PS50977"/>
    </source>
</evidence>
<evidence type="ECO:0000313" key="7">
    <source>
        <dbReference type="EMBL" id="RAW01639.1"/>
    </source>
</evidence>
<dbReference type="GO" id="GO:0003700">
    <property type="term" value="F:DNA-binding transcription factor activity"/>
    <property type="evidence" value="ECO:0007669"/>
    <property type="project" value="TreeGrafter"/>
</dbReference>
<dbReference type="InterPro" id="IPR009057">
    <property type="entry name" value="Homeodomain-like_sf"/>
</dbReference>
<gene>
    <name evidence="7" type="ORF">DQQ10_08260</name>
</gene>
<evidence type="ECO:0000256" key="4">
    <source>
        <dbReference type="ARBA" id="ARBA00023163"/>
    </source>
</evidence>
<evidence type="ECO:0000256" key="2">
    <source>
        <dbReference type="ARBA" id="ARBA00023015"/>
    </source>
</evidence>
<keyword evidence="4" id="KW-0804">Transcription</keyword>
<sequence>MEELDTKEKILRGAESLFMRYGVRSISMDDIARHLSVSKKTLYQHFADKEDIVTMVARGHMERSQAEFEAIRVSSENAIDELARISVAMKKHMEEMNPTLLFDLQKYHPRAWGAWNDYKVKFIADSVQRNLQQGIDEGHFRAEINPEIISIVRVALVELAFDDRTFPQHRFKLSEVQMQIFEHFVHGILTEKGKKQYQKYKENLIVTITR</sequence>
<dbReference type="Gene3D" id="1.10.357.10">
    <property type="entry name" value="Tetracycline Repressor, domain 2"/>
    <property type="match status" value="1"/>
</dbReference>
<dbReference type="RefSeq" id="WP_112746379.1">
    <property type="nucleotide sequence ID" value="NZ_QMFY01000003.1"/>
</dbReference>
<name>A0A364Y4F2_9BACT</name>
<dbReference type="PANTHER" id="PTHR30055">
    <property type="entry name" value="HTH-TYPE TRANSCRIPTIONAL REGULATOR RUTR"/>
    <property type="match status" value="1"/>
</dbReference>
<evidence type="ECO:0000313" key="8">
    <source>
        <dbReference type="Proteomes" id="UP000251889"/>
    </source>
</evidence>
<dbReference type="InterPro" id="IPR001647">
    <property type="entry name" value="HTH_TetR"/>
</dbReference>
<dbReference type="InterPro" id="IPR050109">
    <property type="entry name" value="HTH-type_TetR-like_transc_reg"/>
</dbReference>
<dbReference type="Pfam" id="PF00440">
    <property type="entry name" value="TetR_N"/>
    <property type="match status" value="1"/>
</dbReference>
<dbReference type="FunFam" id="1.10.10.60:FF:000141">
    <property type="entry name" value="TetR family transcriptional regulator"/>
    <property type="match status" value="1"/>
</dbReference>
<dbReference type="GO" id="GO:0000976">
    <property type="term" value="F:transcription cis-regulatory region binding"/>
    <property type="evidence" value="ECO:0007669"/>
    <property type="project" value="TreeGrafter"/>
</dbReference>
<dbReference type="AlphaFoldDB" id="A0A364Y4F2"/>
<dbReference type="Gene3D" id="1.10.10.60">
    <property type="entry name" value="Homeodomain-like"/>
    <property type="match status" value="1"/>
</dbReference>
<dbReference type="SUPFAM" id="SSF46689">
    <property type="entry name" value="Homeodomain-like"/>
    <property type="match status" value="1"/>
</dbReference>
<comment type="caution">
    <text evidence="7">The sequence shown here is derived from an EMBL/GenBank/DDBJ whole genome shotgun (WGS) entry which is preliminary data.</text>
</comment>
<dbReference type="Proteomes" id="UP000251889">
    <property type="component" value="Unassembled WGS sequence"/>
</dbReference>
<dbReference type="SUPFAM" id="SSF48498">
    <property type="entry name" value="Tetracyclin repressor-like, C-terminal domain"/>
    <property type="match status" value="1"/>
</dbReference>
<dbReference type="EMBL" id="QMFY01000003">
    <property type="protein sequence ID" value="RAW01639.1"/>
    <property type="molecule type" value="Genomic_DNA"/>
</dbReference>
<keyword evidence="8" id="KW-1185">Reference proteome</keyword>
<organism evidence="7 8">
    <name type="scientific">Pseudochryseolinea flava</name>
    <dbReference type="NCBI Taxonomy" id="2059302"/>
    <lineage>
        <taxon>Bacteria</taxon>
        <taxon>Pseudomonadati</taxon>
        <taxon>Bacteroidota</taxon>
        <taxon>Cytophagia</taxon>
        <taxon>Cytophagales</taxon>
        <taxon>Fulvivirgaceae</taxon>
        <taxon>Pseudochryseolinea</taxon>
    </lineage>
</organism>
<keyword evidence="2" id="KW-0805">Transcription regulation</keyword>
<proteinExistence type="predicted"/>
<feature type="DNA-binding region" description="H-T-H motif" evidence="5">
    <location>
        <begin position="27"/>
        <end position="46"/>
    </location>
</feature>
<keyword evidence="1" id="KW-0678">Repressor</keyword>
<evidence type="ECO:0000256" key="3">
    <source>
        <dbReference type="ARBA" id="ARBA00023125"/>
    </source>
</evidence>
<keyword evidence="3 5" id="KW-0238">DNA-binding</keyword>
<dbReference type="PANTHER" id="PTHR30055:SF175">
    <property type="entry name" value="HTH-TYPE TRANSCRIPTIONAL REPRESSOR KSTR2"/>
    <property type="match status" value="1"/>
</dbReference>
<accession>A0A364Y4F2</accession>
<dbReference type="InterPro" id="IPR036271">
    <property type="entry name" value="Tet_transcr_reg_TetR-rel_C_sf"/>
</dbReference>
<evidence type="ECO:0000256" key="1">
    <source>
        <dbReference type="ARBA" id="ARBA00022491"/>
    </source>
</evidence>
<feature type="domain" description="HTH tetR-type" evidence="6">
    <location>
        <begin position="4"/>
        <end position="64"/>
    </location>
</feature>